<dbReference type="OrthoDB" id="532877at2"/>
<organism evidence="3 4">
    <name type="scientific">Hydrococcus rivularis NIES-593</name>
    <dbReference type="NCBI Taxonomy" id="1921803"/>
    <lineage>
        <taxon>Bacteria</taxon>
        <taxon>Bacillati</taxon>
        <taxon>Cyanobacteriota</taxon>
        <taxon>Cyanophyceae</taxon>
        <taxon>Pleurocapsales</taxon>
        <taxon>Hydrococcaceae</taxon>
        <taxon>Hydrococcus</taxon>
    </lineage>
</organism>
<feature type="transmembrane region" description="Helical" evidence="2">
    <location>
        <begin position="33"/>
        <end position="50"/>
    </location>
</feature>
<evidence type="ECO:0000313" key="3">
    <source>
        <dbReference type="EMBL" id="OKH23021.1"/>
    </source>
</evidence>
<comment type="caution">
    <text evidence="3">The sequence shown here is derived from an EMBL/GenBank/DDBJ whole genome shotgun (WGS) entry which is preliminary data.</text>
</comment>
<dbReference type="STRING" id="1921803.NIES593_11190"/>
<protein>
    <recommendedName>
        <fullName evidence="5">Ycf66 family protein</fullName>
    </recommendedName>
</protein>
<feature type="region of interest" description="Disordered" evidence="1">
    <location>
        <begin position="133"/>
        <end position="302"/>
    </location>
</feature>
<dbReference type="Proteomes" id="UP000186868">
    <property type="component" value="Unassembled WGS sequence"/>
</dbReference>
<feature type="region of interest" description="Disordered" evidence="1">
    <location>
        <begin position="108"/>
        <end position="127"/>
    </location>
</feature>
<evidence type="ECO:0008006" key="5">
    <source>
        <dbReference type="Google" id="ProtNLM"/>
    </source>
</evidence>
<feature type="region of interest" description="Disordered" evidence="1">
    <location>
        <begin position="343"/>
        <end position="391"/>
    </location>
</feature>
<name>A0A1U7HHI8_9CYAN</name>
<keyword evidence="2" id="KW-1133">Transmembrane helix</keyword>
<accession>A0A1U7HHI8</accession>
<feature type="compositionally biased region" description="Low complexity" evidence="1">
    <location>
        <begin position="188"/>
        <end position="201"/>
    </location>
</feature>
<proteinExistence type="predicted"/>
<feature type="compositionally biased region" description="Low complexity" evidence="1">
    <location>
        <begin position="374"/>
        <end position="391"/>
    </location>
</feature>
<dbReference type="RefSeq" id="WP_073599653.1">
    <property type="nucleotide sequence ID" value="NZ_MRCB01000011.1"/>
</dbReference>
<dbReference type="Pfam" id="PF07444">
    <property type="entry name" value="Ycf66_N"/>
    <property type="match status" value="1"/>
</dbReference>
<feature type="compositionally biased region" description="Low complexity" evidence="1">
    <location>
        <begin position="209"/>
        <end position="224"/>
    </location>
</feature>
<feature type="transmembrane region" description="Helical" evidence="2">
    <location>
        <begin position="57"/>
        <end position="76"/>
    </location>
</feature>
<feature type="compositionally biased region" description="Basic and acidic residues" evidence="1">
    <location>
        <begin position="343"/>
        <end position="369"/>
    </location>
</feature>
<keyword evidence="4" id="KW-1185">Reference proteome</keyword>
<dbReference type="EMBL" id="MRCB01000011">
    <property type="protein sequence ID" value="OKH23021.1"/>
    <property type="molecule type" value="Genomic_DNA"/>
</dbReference>
<sequence length="391" mass="42163">MLAYILAIVVGLGSLALFLTAFFRPKLHRQDDFLWSGVGLFYALVLWLGAQQLRGGLLLGQVAGAALILTFGWQTLKLRWAIANPEAIAEIESFSLLVWLQNRVGSAFKKKQPSPPPVTVAPPASKTTLEVVETPPEVEAEEPVPPQTEVITSETVEETTQPSEPSESATPEPTSETVVREAISTSPEGETAQEEITQATTPEVKPATQSKESFSFKKLFGFGKQKPKPKIPSAKPESITAALDSSEAETESSNETDGDASVPQASEPAAIIESTDAIAASEPETETSNQAEIEVEARDGDAETLIEAYRAEAESTQTEASEETVKEIKVTEVSSKPVAEIIDARANREEMTPELEREHSTSEISKTVDEENVPETPNSSSSPSSLEENKQ</sequence>
<dbReference type="AlphaFoldDB" id="A0A1U7HHI8"/>
<keyword evidence="2" id="KW-0472">Membrane</keyword>
<feature type="compositionally biased region" description="Acidic residues" evidence="1">
    <location>
        <begin position="246"/>
        <end position="258"/>
    </location>
</feature>
<feature type="compositionally biased region" description="Low complexity" evidence="1">
    <location>
        <begin position="147"/>
        <end position="177"/>
    </location>
</feature>
<evidence type="ECO:0000313" key="4">
    <source>
        <dbReference type="Proteomes" id="UP000186868"/>
    </source>
</evidence>
<keyword evidence="2" id="KW-0812">Transmembrane</keyword>
<dbReference type="InterPro" id="IPR010004">
    <property type="entry name" value="Uncharacterised_Ycf66"/>
</dbReference>
<gene>
    <name evidence="3" type="ORF">NIES593_11190</name>
</gene>
<evidence type="ECO:0000256" key="2">
    <source>
        <dbReference type="SAM" id="Phobius"/>
    </source>
</evidence>
<reference evidence="3 4" key="1">
    <citation type="submission" date="2016-11" db="EMBL/GenBank/DDBJ databases">
        <title>Draft Genome Sequences of Nine Cyanobacterial Strains from Diverse Habitats.</title>
        <authorList>
            <person name="Zhu T."/>
            <person name="Hou S."/>
            <person name="Lu X."/>
            <person name="Hess W.R."/>
        </authorList>
    </citation>
    <scope>NUCLEOTIDE SEQUENCE [LARGE SCALE GENOMIC DNA]</scope>
    <source>
        <strain evidence="3 4">NIES-593</strain>
    </source>
</reference>
<evidence type="ECO:0000256" key="1">
    <source>
        <dbReference type="SAM" id="MobiDB-lite"/>
    </source>
</evidence>